<keyword evidence="6 7" id="KW-0472">Membrane</keyword>
<dbReference type="Pfam" id="PF01490">
    <property type="entry name" value="Aa_trans"/>
    <property type="match status" value="1"/>
</dbReference>
<comment type="caution">
    <text evidence="9">The sequence shown here is derived from an EMBL/GenBank/DDBJ whole genome shotgun (WGS) entry which is preliminary data.</text>
</comment>
<evidence type="ECO:0000256" key="3">
    <source>
        <dbReference type="ARBA" id="ARBA00022692"/>
    </source>
</evidence>
<evidence type="ECO:0000256" key="7">
    <source>
        <dbReference type="SAM" id="Phobius"/>
    </source>
</evidence>
<dbReference type="InterPro" id="IPR013057">
    <property type="entry name" value="AA_transpt_TM"/>
</dbReference>
<name>A0A2V0PCB3_9CHLO</name>
<feature type="domain" description="Amino acid transporter transmembrane" evidence="8">
    <location>
        <begin position="2"/>
        <end position="167"/>
    </location>
</feature>
<dbReference type="GO" id="GO:0016020">
    <property type="term" value="C:membrane"/>
    <property type="evidence" value="ECO:0007669"/>
    <property type="project" value="UniProtKB-SubCell"/>
</dbReference>
<evidence type="ECO:0000256" key="2">
    <source>
        <dbReference type="ARBA" id="ARBA00022448"/>
    </source>
</evidence>
<comment type="subcellular location">
    <subcellularLocation>
        <location evidence="1">Membrane</location>
    </subcellularLocation>
</comment>
<evidence type="ECO:0000259" key="8">
    <source>
        <dbReference type="Pfam" id="PF01490"/>
    </source>
</evidence>
<dbReference type="PANTHER" id="PTHR48017">
    <property type="entry name" value="OS05G0424000 PROTEIN-RELATED"/>
    <property type="match status" value="1"/>
</dbReference>
<dbReference type="EMBL" id="BDRX01000065">
    <property type="protein sequence ID" value="GBF95520.1"/>
    <property type="molecule type" value="Genomic_DNA"/>
</dbReference>
<keyword evidence="3 7" id="KW-0812">Transmembrane</keyword>
<dbReference type="AlphaFoldDB" id="A0A2V0PCB3"/>
<proteinExistence type="predicted"/>
<feature type="transmembrane region" description="Helical" evidence="7">
    <location>
        <begin position="145"/>
        <end position="171"/>
    </location>
</feature>
<evidence type="ECO:0000256" key="1">
    <source>
        <dbReference type="ARBA" id="ARBA00004370"/>
    </source>
</evidence>
<dbReference type="Proteomes" id="UP000247498">
    <property type="component" value="Unassembled WGS sequence"/>
</dbReference>
<organism evidence="9 10">
    <name type="scientific">Raphidocelis subcapitata</name>
    <dbReference type="NCBI Taxonomy" id="307507"/>
    <lineage>
        <taxon>Eukaryota</taxon>
        <taxon>Viridiplantae</taxon>
        <taxon>Chlorophyta</taxon>
        <taxon>core chlorophytes</taxon>
        <taxon>Chlorophyceae</taxon>
        <taxon>CS clade</taxon>
        <taxon>Sphaeropleales</taxon>
        <taxon>Selenastraceae</taxon>
        <taxon>Raphidocelis</taxon>
    </lineage>
</organism>
<dbReference type="InParanoid" id="A0A2V0PCB3"/>
<keyword evidence="10" id="KW-1185">Reference proteome</keyword>
<keyword evidence="4" id="KW-0029">Amino-acid transport</keyword>
<gene>
    <name evidence="9" type="ORF">Rsub_07870</name>
</gene>
<sequence>MVAAFQVYAQPLFHNTELVVRRAIRRCRGCTAAAAAAGDKAGGLAPSAPSFATSGRGGKPAAAAGGGAAAGAGAGARKRDRLALAALRLCVRTLLVALCALCSVVVPSFGSVIGLVGALLFWPAGVYYPLAMWSRVRRPGPAPRAAMALLNACLLLVSAAAATMGSVYGIVKAARRI</sequence>
<dbReference type="GO" id="GO:0006865">
    <property type="term" value="P:amino acid transport"/>
    <property type="evidence" value="ECO:0007669"/>
    <property type="project" value="UniProtKB-KW"/>
</dbReference>
<protein>
    <recommendedName>
        <fullName evidence="8">Amino acid transporter transmembrane domain-containing protein</fullName>
    </recommendedName>
</protein>
<evidence type="ECO:0000256" key="4">
    <source>
        <dbReference type="ARBA" id="ARBA00022970"/>
    </source>
</evidence>
<evidence type="ECO:0000313" key="9">
    <source>
        <dbReference type="EMBL" id="GBF95520.1"/>
    </source>
</evidence>
<feature type="transmembrane region" description="Helical" evidence="7">
    <location>
        <begin position="112"/>
        <end position="133"/>
    </location>
</feature>
<keyword evidence="5 7" id="KW-1133">Transmembrane helix</keyword>
<keyword evidence="2" id="KW-0813">Transport</keyword>
<feature type="transmembrane region" description="Helical" evidence="7">
    <location>
        <begin position="85"/>
        <end position="106"/>
    </location>
</feature>
<dbReference type="STRING" id="307507.A0A2V0PCB3"/>
<evidence type="ECO:0000313" key="10">
    <source>
        <dbReference type="Proteomes" id="UP000247498"/>
    </source>
</evidence>
<evidence type="ECO:0000256" key="6">
    <source>
        <dbReference type="ARBA" id="ARBA00023136"/>
    </source>
</evidence>
<reference evidence="9 10" key="1">
    <citation type="journal article" date="2018" name="Sci. Rep.">
        <title>Raphidocelis subcapitata (=Pseudokirchneriella subcapitata) provides an insight into genome evolution and environmental adaptations in the Sphaeropleales.</title>
        <authorList>
            <person name="Suzuki S."/>
            <person name="Yamaguchi H."/>
            <person name="Nakajima N."/>
            <person name="Kawachi M."/>
        </authorList>
    </citation>
    <scope>NUCLEOTIDE SEQUENCE [LARGE SCALE GENOMIC DNA]</scope>
    <source>
        <strain evidence="9 10">NIES-35</strain>
    </source>
</reference>
<accession>A0A2V0PCB3</accession>
<evidence type="ECO:0000256" key="5">
    <source>
        <dbReference type="ARBA" id="ARBA00022989"/>
    </source>
</evidence>